<dbReference type="Proteomes" id="UP001597101">
    <property type="component" value="Unassembled WGS sequence"/>
</dbReference>
<dbReference type="EMBL" id="JBHTJV010000009">
    <property type="protein sequence ID" value="MFD0916843.1"/>
    <property type="molecule type" value="Genomic_DNA"/>
</dbReference>
<dbReference type="RefSeq" id="WP_377212688.1">
    <property type="nucleotide sequence ID" value="NZ_JBHTJV010000009.1"/>
</dbReference>
<gene>
    <name evidence="2" type="ORF">ACFQ14_10530</name>
</gene>
<reference evidence="3" key="1">
    <citation type="journal article" date="2019" name="Int. J. Syst. Evol. Microbiol.">
        <title>The Global Catalogue of Microorganisms (GCM) 10K type strain sequencing project: providing services to taxonomists for standard genome sequencing and annotation.</title>
        <authorList>
            <consortium name="The Broad Institute Genomics Platform"/>
            <consortium name="The Broad Institute Genome Sequencing Center for Infectious Disease"/>
            <person name="Wu L."/>
            <person name="Ma J."/>
        </authorList>
    </citation>
    <scope>NUCLEOTIDE SEQUENCE [LARGE SCALE GENOMIC DNA]</scope>
    <source>
        <strain evidence="3">CCUG 60023</strain>
    </source>
</reference>
<evidence type="ECO:0000256" key="1">
    <source>
        <dbReference type="SAM" id="MobiDB-lite"/>
    </source>
</evidence>
<protein>
    <submittedName>
        <fullName evidence="2">DUF2924 domain-containing protein</fullName>
    </submittedName>
</protein>
<keyword evidence="3" id="KW-1185">Reference proteome</keyword>
<evidence type="ECO:0000313" key="3">
    <source>
        <dbReference type="Proteomes" id="UP001597101"/>
    </source>
</evidence>
<dbReference type="Pfam" id="PF11149">
    <property type="entry name" value="DUF2924"/>
    <property type="match status" value="1"/>
</dbReference>
<comment type="caution">
    <text evidence="2">The sequence shown here is derived from an EMBL/GenBank/DDBJ whole genome shotgun (WGS) entry which is preliminary data.</text>
</comment>
<organism evidence="2 3">
    <name type="scientific">Pseudahrensia aquimaris</name>
    <dbReference type="NCBI Taxonomy" id="744461"/>
    <lineage>
        <taxon>Bacteria</taxon>
        <taxon>Pseudomonadati</taxon>
        <taxon>Pseudomonadota</taxon>
        <taxon>Alphaproteobacteria</taxon>
        <taxon>Hyphomicrobiales</taxon>
        <taxon>Ahrensiaceae</taxon>
        <taxon>Pseudahrensia</taxon>
    </lineage>
</organism>
<proteinExistence type="predicted"/>
<feature type="region of interest" description="Disordered" evidence="1">
    <location>
        <begin position="99"/>
        <end position="125"/>
    </location>
</feature>
<evidence type="ECO:0000313" key="2">
    <source>
        <dbReference type="EMBL" id="MFD0916843.1"/>
    </source>
</evidence>
<name>A0ABW3FGH7_9HYPH</name>
<dbReference type="InterPro" id="IPR021322">
    <property type="entry name" value="DUF2924"/>
</dbReference>
<sequence>MASLIDNEALLTAGIVTSDSAEDTAPDDDIISTAVTPEPMSVEQRWFHATGVGVPSALTGLLLTAALQYEEQCKASGGLTLQQKRHLASVAKANVPGTVSKERTRSDSTLLGEALTHPPSGKARHKRSFAIGTEFHREWKGRVHIVMTTADGFLWSGQTYRSLSAVARAITGTRWNGLRFFGVDRKATGS</sequence>
<accession>A0ABW3FGH7</accession>